<dbReference type="Proteomes" id="UP001168821">
    <property type="component" value="Unassembled WGS sequence"/>
</dbReference>
<evidence type="ECO:0000256" key="1">
    <source>
        <dbReference type="ARBA" id="ARBA00006484"/>
    </source>
</evidence>
<evidence type="ECO:0000313" key="7">
    <source>
        <dbReference type="Proteomes" id="UP001168821"/>
    </source>
</evidence>
<dbReference type="FunFam" id="3.40.50.720:FF:000137">
    <property type="entry name" value="Hydroxysteroid (17-beta) dehydrogenase 3"/>
    <property type="match status" value="1"/>
</dbReference>
<dbReference type="PANTHER" id="PTHR43899:SF13">
    <property type="entry name" value="RH59310P"/>
    <property type="match status" value="1"/>
</dbReference>
<name>A0AA38HMT1_9CUCU</name>
<proteinExistence type="inferred from homology"/>
<evidence type="ECO:0000313" key="6">
    <source>
        <dbReference type="EMBL" id="KAJ3640123.1"/>
    </source>
</evidence>
<comment type="similarity">
    <text evidence="1 4">Belongs to the short-chain dehydrogenases/reductases (SDR) family.</text>
</comment>
<organism evidence="6 7">
    <name type="scientific">Zophobas morio</name>
    <dbReference type="NCBI Taxonomy" id="2755281"/>
    <lineage>
        <taxon>Eukaryota</taxon>
        <taxon>Metazoa</taxon>
        <taxon>Ecdysozoa</taxon>
        <taxon>Arthropoda</taxon>
        <taxon>Hexapoda</taxon>
        <taxon>Insecta</taxon>
        <taxon>Pterygota</taxon>
        <taxon>Neoptera</taxon>
        <taxon>Endopterygota</taxon>
        <taxon>Coleoptera</taxon>
        <taxon>Polyphaga</taxon>
        <taxon>Cucujiformia</taxon>
        <taxon>Tenebrionidae</taxon>
        <taxon>Zophobas</taxon>
    </lineage>
</organism>
<dbReference type="PIRSF" id="PIRSF000126">
    <property type="entry name" value="11-beta-HSD1"/>
    <property type="match status" value="1"/>
</dbReference>
<evidence type="ECO:0000256" key="5">
    <source>
        <dbReference type="SAM" id="Phobius"/>
    </source>
</evidence>
<keyword evidence="5" id="KW-0812">Transmembrane</keyword>
<dbReference type="PRINTS" id="PR00081">
    <property type="entry name" value="GDHRDH"/>
</dbReference>
<dbReference type="AlphaFoldDB" id="A0AA38HMT1"/>
<gene>
    <name evidence="6" type="ORF">Zmor_003439</name>
</gene>
<protein>
    <recommendedName>
        <fullName evidence="8">Estradiol 17-beta-dehydrogenase 12</fullName>
    </recommendedName>
</protein>
<keyword evidence="5" id="KW-0472">Membrane</keyword>
<dbReference type="GO" id="GO:0005783">
    <property type="term" value="C:endoplasmic reticulum"/>
    <property type="evidence" value="ECO:0007669"/>
    <property type="project" value="TreeGrafter"/>
</dbReference>
<dbReference type="Pfam" id="PF00106">
    <property type="entry name" value="adh_short"/>
    <property type="match status" value="1"/>
</dbReference>
<dbReference type="PRINTS" id="PR00080">
    <property type="entry name" value="SDRFAMILY"/>
</dbReference>
<dbReference type="InterPro" id="IPR051019">
    <property type="entry name" value="VLCFA-Steroid_DH"/>
</dbReference>
<dbReference type="InterPro" id="IPR002347">
    <property type="entry name" value="SDR_fam"/>
</dbReference>
<evidence type="ECO:0000256" key="3">
    <source>
        <dbReference type="ARBA" id="ARBA00023002"/>
    </source>
</evidence>
<dbReference type="CDD" id="cd05356">
    <property type="entry name" value="17beta-HSD1_like_SDR_c"/>
    <property type="match status" value="1"/>
</dbReference>
<comment type="caution">
    <text evidence="6">The sequence shown here is derived from an EMBL/GenBank/DDBJ whole genome shotgun (WGS) entry which is preliminary data.</text>
</comment>
<evidence type="ECO:0000256" key="2">
    <source>
        <dbReference type="ARBA" id="ARBA00022857"/>
    </source>
</evidence>
<dbReference type="GO" id="GO:0016491">
    <property type="term" value="F:oxidoreductase activity"/>
    <property type="evidence" value="ECO:0007669"/>
    <property type="project" value="UniProtKB-KW"/>
</dbReference>
<evidence type="ECO:0008006" key="8">
    <source>
        <dbReference type="Google" id="ProtNLM"/>
    </source>
</evidence>
<dbReference type="PANTHER" id="PTHR43899">
    <property type="entry name" value="RH59310P"/>
    <property type="match status" value="1"/>
</dbReference>
<accession>A0AA38HMT1</accession>
<dbReference type="SUPFAM" id="SSF51735">
    <property type="entry name" value="NAD(P)-binding Rossmann-fold domains"/>
    <property type="match status" value="1"/>
</dbReference>
<evidence type="ECO:0000256" key="4">
    <source>
        <dbReference type="RuleBase" id="RU000363"/>
    </source>
</evidence>
<dbReference type="Gene3D" id="3.40.50.720">
    <property type="entry name" value="NAD(P)-binding Rossmann-like Domain"/>
    <property type="match status" value="1"/>
</dbReference>
<dbReference type="EMBL" id="JALNTZ010000010">
    <property type="protein sequence ID" value="KAJ3640123.1"/>
    <property type="molecule type" value="Genomic_DNA"/>
</dbReference>
<keyword evidence="7" id="KW-1185">Reference proteome</keyword>
<keyword evidence="5" id="KW-1133">Transmembrane helix</keyword>
<feature type="transmembrane region" description="Helical" evidence="5">
    <location>
        <begin position="21"/>
        <end position="42"/>
    </location>
</feature>
<reference evidence="6" key="1">
    <citation type="journal article" date="2023" name="G3 (Bethesda)">
        <title>Whole genome assemblies of Zophobas morio and Tenebrio molitor.</title>
        <authorList>
            <person name="Kaur S."/>
            <person name="Stinson S.A."/>
            <person name="diCenzo G.C."/>
        </authorList>
    </citation>
    <scope>NUCLEOTIDE SEQUENCE</scope>
    <source>
        <strain evidence="6">QUZm001</strain>
    </source>
</reference>
<keyword evidence="3" id="KW-0560">Oxidoreductase</keyword>
<dbReference type="InterPro" id="IPR036291">
    <property type="entry name" value="NAD(P)-bd_dom_sf"/>
</dbReference>
<keyword evidence="2" id="KW-0521">NADP</keyword>
<sequence length="326" mass="36503">MLSEAPKYTQRPKMFTSLEKFGLVCISILGFQVVRFLFRFFYNNFIAVNLKINAVDLKDAGRWAVVTGATDGIGKAYAEMLAKTGLNVVLISRSREKLETVAKDIVSKYGIETKIIEADFTNTDRIYTEIDKQLTGLEVGVLINNVGMSYPHPEYFLDLKNKDEIYNNIINCNIHSVTNMCKIVLPGMAERRRGVIVNLSSTAAQIPSPLLTVYAATKAYVDKFSQDLSSEYSKFGVTIQCILPGYVVTNMSKIRATTWMAPSTTKFVKEAIKTIGVVDRTTGYYPHTLLVMVVTTLDSLSPSISKWLITRTMENIRSRALKKAKN</sequence>